<evidence type="ECO:0000256" key="1">
    <source>
        <dbReference type="PROSITE-ProRule" id="PRU00023"/>
    </source>
</evidence>
<dbReference type="Gramene" id="TraesSTA4A03G02142060.1">
    <property type="protein sequence ID" value="TraesSTA4A03G02142060.1"/>
    <property type="gene ID" value="TraesSTA4A03G02142060"/>
</dbReference>
<dbReference type="Proteomes" id="UP000019116">
    <property type="component" value="Chromosome 4A"/>
</dbReference>
<dbReference type="Gramene" id="TraesLDM4A03G02143970.1">
    <property type="protein sequence ID" value="TraesLDM4A03G02143970.1"/>
    <property type="gene ID" value="TraesLDM4A03G02143970"/>
</dbReference>
<dbReference type="Pfam" id="PF12796">
    <property type="entry name" value="Ank_2"/>
    <property type="match status" value="2"/>
</dbReference>
<evidence type="ECO:0000313" key="3">
    <source>
        <dbReference type="EnsemblPlants" id="TraesCS4A02G289900.1"/>
    </source>
</evidence>
<dbReference type="InterPro" id="IPR019734">
    <property type="entry name" value="TPR_rpt"/>
</dbReference>
<proteinExistence type="predicted"/>
<dbReference type="Gramene" id="TraesPARA_EIv1.0_1237100.1">
    <property type="protein sequence ID" value="TraesPARA_EIv1.0_1237100.1.CDS"/>
    <property type="gene ID" value="TraesPARA_EIv1.0_1237100"/>
</dbReference>
<dbReference type="Gramene" id="TraesMAC4A03G02143980.1">
    <property type="protein sequence ID" value="TraesMAC4A03G02143980.1"/>
    <property type="gene ID" value="TraesMAC4A03G02143980"/>
</dbReference>
<dbReference type="SUPFAM" id="SSF48452">
    <property type="entry name" value="TPR-like"/>
    <property type="match status" value="1"/>
</dbReference>
<dbReference type="Gramene" id="TraesSYM4A03G02172900.1">
    <property type="protein sequence ID" value="TraesSYM4A03G02172900.1"/>
    <property type="gene ID" value="TraesSYM4A03G02172900"/>
</dbReference>
<dbReference type="InterPro" id="IPR036770">
    <property type="entry name" value="Ankyrin_rpt-contain_sf"/>
</dbReference>
<dbReference type="InterPro" id="IPR002110">
    <property type="entry name" value="Ankyrin_rpt"/>
</dbReference>
<dbReference type="Gramene" id="TraesCS4A02G289900.1">
    <property type="protein sequence ID" value="TraesCS4A02G289900.1"/>
    <property type="gene ID" value="TraesCS4A02G289900"/>
</dbReference>
<dbReference type="Gramene" id="TraesROB_scaffold_031796_01G000200.1">
    <property type="protein sequence ID" value="TraesROB_scaffold_031796_01G000200.1"/>
    <property type="gene ID" value="TraesROB_scaffold_031796_01G000200"/>
</dbReference>
<dbReference type="Gramene" id="TraesARI4A03G02182890.1">
    <property type="protein sequence ID" value="TraesARI4A03G02182890.1"/>
    <property type="gene ID" value="TraesARI4A03G02182890"/>
</dbReference>
<dbReference type="PROSITE" id="PS50088">
    <property type="entry name" value="ANK_REPEAT"/>
    <property type="match status" value="4"/>
</dbReference>
<gene>
    <name evidence="3" type="primary">LOC123087291</name>
</gene>
<dbReference type="Gramene" id="TraesWEE_scaffold_004424_01G000800.1">
    <property type="protein sequence ID" value="TraesWEE_scaffold_004424_01G000800.1"/>
    <property type="gene ID" value="TraesWEE_scaffold_004424_01G000800"/>
</dbReference>
<dbReference type="SUPFAM" id="SSF48403">
    <property type="entry name" value="Ankyrin repeat"/>
    <property type="match status" value="1"/>
</dbReference>
<dbReference type="EnsemblPlants" id="TraesCS4A02G289900.1">
    <property type="protein sequence ID" value="TraesCS4A02G289900.1"/>
    <property type="gene ID" value="TraesCS4A02G289900"/>
</dbReference>
<dbReference type="Gramene" id="TraesJUL4A03G02164450.1">
    <property type="protein sequence ID" value="TraesJUL4A03G02164450.1"/>
    <property type="gene ID" value="TraesJUL4A03G02164450"/>
</dbReference>
<dbReference type="PaxDb" id="4565-Traes_4AL_DF47C07FD.2"/>
<dbReference type="KEGG" id="taes:123087291"/>
<keyword evidence="1" id="KW-0040">ANK repeat</keyword>
<dbReference type="PROSITE" id="PS50297">
    <property type="entry name" value="ANK_REP_REGION"/>
    <property type="match status" value="4"/>
</dbReference>
<dbReference type="Gene3D" id="1.25.40.20">
    <property type="entry name" value="Ankyrin repeat-containing domain"/>
    <property type="match status" value="2"/>
</dbReference>
<dbReference type="Gramene" id="TraesNOR4A03G02167490.1">
    <property type="protein sequence ID" value="TraesNOR4A03G02167490.1"/>
    <property type="gene ID" value="TraesNOR4A03G02167490"/>
</dbReference>
<dbReference type="PROSITE" id="PS50005">
    <property type="entry name" value="TPR"/>
    <property type="match status" value="1"/>
</dbReference>
<dbReference type="STRING" id="4565.A0A3B6I0J4"/>
<evidence type="ECO:0000313" key="4">
    <source>
        <dbReference type="Proteomes" id="UP000019116"/>
    </source>
</evidence>
<dbReference type="Gramene" id="TraesCAD_scaffold_006333_01G000800.1">
    <property type="protein sequence ID" value="TraesCAD_scaffold_006333_01G000800.1"/>
    <property type="gene ID" value="TraesCAD_scaffold_006333_01G000800"/>
</dbReference>
<dbReference type="Gramene" id="TraesLAC4A03G02102690.1">
    <property type="protein sequence ID" value="TraesLAC4A03G02102690.1"/>
    <property type="gene ID" value="TraesLAC4A03G02102690"/>
</dbReference>
<organism evidence="3">
    <name type="scientific">Triticum aestivum</name>
    <name type="common">Wheat</name>
    <dbReference type="NCBI Taxonomy" id="4565"/>
    <lineage>
        <taxon>Eukaryota</taxon>
        <taxon>Viridiplantae</taxon>
        <taxon>Streptophyta</taxon>
        <taxon>Embryophyta</taxon>
        <taxon>Tracheophyta</taxon>
        <taxon>Spermatophyta</taxon>
        <taxon>Magnoliopsida</taxon>
        <taxon>Liliopsida</taxon>
        <taxon>Poales</taxon>
        <taxon>Poaceae</taxon>
        <taxon>BOP clade</taxon>
        <taxon>Pooideae</taxon>
        <taxon>Triticodae</taxon>
        <taxon>Triticeae</taxon>
        <taxon>Triticinae</taxon>
        <taxon>Triticum</taxon>
    </lineage>
</organism>
<feature type="repeat" description="ANK" evidence="1">
    <location>
        <begin position="242"/>
        <end position="274"/>
    </location>
</feature>
<dbReference type="PROSITE" id="PS50293">
    <property type="entry name" value="TPR_REGION"/>
    <property type="match status" value="1"/>
</dbReference>
<reference evidence="3" key="2">
    <citation type="submission" date="2018-10" db="UniProtKB">
        <authorList>
            <consortium name="EnsemblPlants"/>
        </authorList>
    </citation>
    <scope>IDENTIFICATION</scope>
</reference>
<accession>A0A3B6I0J4</accession>
<dbReference type="Gramene" id="TraesCLE_scaffold_005727_01G000900.1">
    <property type="protein sequence ID" value="TraesCLE_scaffold_005727_01G000900.1"/>
    <property type="gene ID" value="TraesCLE_scaffold_005727_01G000900"/>
</dbReference>
<dbReference type="OMA" id="CGGHEEV"/>
<protein>
    <submittedName>
        <fullName evidence="3">Uncharacterized protein</fullName>
    </submittedName>
</protein>
<feature type="repeat" description="ANK" evidence="1">
    <location>
        <begin position="105"/>
        <end position="137"/>
    </location>
</feature>
<feature type="repeat" description="TPR" evidence="2">
    <location>
        <begin position="405"/>
        <end position="438"/>
    </location>
</feature>
<dbReference type="InterPro" id="IPR011990">
    <property type="entry name" value="TPR-like_helical_dom_sf"/>
</dbReference>
<feature type="repeat" description="ANK" evidence="1">
    <location>
        <begin position="170"/>
        <end position="202"/>
    </location>
</feature>
<dbReference type="SMART" id="SM00248">
    <property type="entry name" value="ANK"/>
    <property type="match status" value="7"/>
</dbReference>
<reference evidence="3" key="1">
    <citation type="submission" date="2018-08" db="EMBL/GenBank/DDBJ databases">
        <authorList>
            <person name="Rossello M."/>
        </authorList>
    </citation>
    <scope>NUCLEOTIDE SEQUENCE [LARGE SCALE GENOMIC DNA]</scope>
    <source>
        <strain evidence="3">cv. Chinese Spring</strain>
    </source>
</reference>
<dbReference type="PANTHER" id="PTHR46224">
    <property type="entry name" value="ANKYRIN REPEAT FAMILY PROTEIN"/>
    <property type="match status" value="1"/>
</dbReference>
<evidence type="ECO:0000256" key="2">
    <source>
        <dbReference type="PROSITE-ProRule" id="PRU00339"/>
    </source>
</evidence>
<sequence>MESSSPPPPPRPVDKSYFYNWLEHRTNADPGSLESELLEAIQDGDVDGLKDMVSSMDKQDRAKLADMHIDGTGLLQLASFLAELEVCKYFVEELGFDVNAGDLTGGVTPLSSAALFGEVAVARYLLDNGADPNKLDERGSVALHNAAKSGNGEVVDLLLSRGARVDIAVTHGTPLHIAASYGNTGAVKILLDHHADPNRVSEVSGTPLVTALHCTKHGVSESDSLECVKLLVKAGADVNSAHPSTPLVVATTVGLADCIKYLLEAGADPNIPDEQQGRMPIQIAASSGRRSHVEILFPFTSPIRAVANWSVEGIIAHEKSRCSISKEESYNKIEDKVAMLKSQGKEAVKRKDYLGASKLYTKALELRYLDETLYSNRSLCYLKIGKPQKALLDADLCIARKPEWVKGYYRKGAAHMSLKEYEEASEAFQDGLELDPGNDDIKKALREAWEAMSKDQAAGGSIESTD</sequence>
<dbReference type="OrthoDB" id="687050at2759"/>
<keyword evidence="2" id="KW-0802">TPR repeat</keyword>
<dbReference type="Gramene" id="TraesJAG4A03G02146620.1">
    <property type="protein sequence ID" value="TraesJAG4A03G02146620.1"/>
    <property type="gene ID" value="TraesJAG4A03G02146620"/>
</dbReference>
<dbReference type="PRINTS" id="PR01415">
    <property type="entry name" value="ANKYRIN"/>
</dbReference>
<dbReference type="AlphaFoldDB" id="A0A3B6I0J4"/>
<feature type="repeat" description="ANK" evidence="1">
    <location>
        <begin position="138"/>
        <end position="170"/>
    </location>
</feature>
<keyword evidence="4" id="KW-1185">Reference proteome</keyword>
<name>A0A3B6I0J4_WHEAT</name>
<dbReference type="GeneID" id="123087291"/>
<dbReference type="SMR" id="A0A3B6I0J4"/>
<dbReference type="SMART" id="SM00028">
    <property type="entry name" value="TPR"/>
    <property type="match status" value="3"/>
</dbReference>
<dbReference type="PANTHER" id="PTHR46224:SF12">
    <property type="entry name" value="OS03G0680400 PROTEIN"/>
    <property type="match status" value="1"/>
</dbReference>
<dbReference type="RefSeq" id="XP_044365202.1">
    <property type="nucleotide sequence ID" value="XM_044509267.1"/>
</dbReference>
<dbReference type="Gene3D" id="1.25.40.10">
    <property type="entry name" value="Tetratricopeptide repeat domain"/>
    <property type="match status" value="1"/>
</dbReference>
<dbReference type="InterPro" id="IPR051616">
    <property type="entry name" value="Cul2-RING_E3_ligase_SR"/>
</dbReference>
<dbReference type="Pfam" id="PF00515">
    <property type="entry name" value="TPR_1"/>
    <property type="match status" value="1"/>
</dbReference>